<sequence length="629" mass="70548">MDSPTDHPHGAARDVINADAIRAAIDRRSQQRRDHADIARWLRSHFFRWAIGRFAHVMPVRSVEQWRVCMGARTPPDWLLRKLDADGAAAMLYIDPEHRLLRERESRLVEFFNARLHSRLAGKFQRVAFDAAETAWQRDHQRMQRRSARGWWPSQPHALSDVVTTPNGRFVELRGSGGTLRAELAYESFHMQHCLGQFEDRERLQGGYGEYYARSCEQGRIRLFSLRDGGNRPHVTVSLIEDLGEWSLEQIKGKQNTVPAARYVPDVLRLLNALRPRDIGSRDLLQLGIVARADAVADDGLPAYVGYAQLDDRRRQHALLCAATQLLRQHPRADPLTQWLALGAGAAILGEVAAPHRPVLAALLAMRAPVGEDDAAAPAQEAPFAALARQFPQWPTAAPVPAATADRSRVGGWLRRWLGASLPEAERSARTQRQWALAVAEPLLFRIGLDGAIARTRLAAPAGVPERLREQVEAELAAEHDGTDIGARFCTGFFRIPYLAHPQLLALSADTDTDPARDLLAWHAMRQSYLLRLLAAWQRIDDAQGWTLALLNAQRVQDCFDSWPEFGAAAARGHATWLRWNGREARHARATEVALQDFQEQFGCPWQRLRWSDFDLAQAVAAPAARVEA</sequence>
<evidence type="ECO:0000259" key="1">
    <source>
        <dbReference type="Pfam" id="PF06889"/>
    </source>
</evidence>
<protein>
    <recommendedName>
        <fullName evidence="1">DUF1266 domain-containing protein</fullName>
    </recommendedName>
</protein>
<gene>
    <name evidence="2" type="ORF">LEN_3332</name>
</gene>
<dbReference type="InterPro" id="IPR009677">
    <property type="entry name" value="DUF1266"/>
</dbReference>
<evidence type="ECO:0000313" key="3">
    <source>
        <dbReference type="Proteomes" id="UP000218824"/>
    </source>
</evidence>
<dbReference type="Pfam" id="PF06889">
    <property type="entry name" value="DUF1266"/>
    <property type="match status" value="1"/>
</dbReference>
<evidence type="ECO:0000313" key="2">
    <source>
        <dbReference type="EMBL" id="BAV98819.1"/>
    </source>
</evidence>
<organism evidence="2 3">
    <name type="scientific">Lysobacter enzymogenes</name>
    <dbReference type="NCBI Taxonomy" id="69"/>
    <lineage>
        <taxon>Bacteria</taxon>
        <taxon>Pseudomonadati</taxon>
        <taxon>Pseudomonadota</taxon>
        <taxon>Gammaproteobacteria</taxon>
        <taxon>Lysobacterales</taxon>
        <taxon>Lysobacteraceae</taxon>
        <taxon>Lysobacter</taxon>
    </lineage>
</organism>
<dbReference type="Proteomes" id="UP000218824">
    <property type="component" value="Chromosome"/>
</dbReference>
<dbReference type="AlphaFoldDB" id="A0AAU9AJW9"/>
<dbReference type="EMBL" id="AP014940">
    <property type="protein sequence ID" value="BAV98819.1"/>
    <property type="molecule type" value="Genomic_DNA"/>
</dbReference>
<dbReference type="RefSeq" id="WP_172437283.1">
    <property type="nucleotide sequence ID" value="NZ_AP014940.1"/>
</dbReference>
<reference evidence="2 3" key="1">
    <citation type="journal article" date="2017" name="DNA Res.">
        <title>Complete genome sequence and expression profile of the commercial lytic enzyme producer Lysobacter enzymogenes M497-1.</title>
        <authorList>
            <person name="Takami H."/>
            <person name="Toyoda A."/>
            <person name="Uchiyama I."/>
            <person name="Itoh T."/>
            <person name="Takaki Y."/>
            <person name="Arai W."/>
            <person name="Nishi S."/>
            <person name="Kawai M."/>
            <person name="Shinya K."/>
            <person name="Ikeda H."/>
        </authorList>
    </citation>
    <scope>NUCLEOTIDE SEQUENCE [LARGE SCALE GENOMIC DNA]</scope>
    <source>
        <strain evidence="2 3">M497-1</strain>
    </source>
</reference>
<accession>A0AAU9AJW9</accession>
<dbReference type="GeneID" id="83065155"/>
<name>A0AAU9AJW9_LYSEN</name>
<proteinExistence type="predicted"/>
<feature type="domain" description="DUF1266" evidence="1">
    <location>
        <begin position="515"/>
        <end position="611"/>
    </location>
</feature>
<dbReference type="KEGG" id="lem:LEN_3332"/>